<dbReference type="RefSeq" id="XP_007681323.1">
    <property type="nucleotide sequence ID" value="XM_007683133.1"/>
</dbReference>
<evidence type="ECO:0000313" key="2">
    <source>
        <dbReference type="Proteomes" id="UP000011761"/>
    </source>
</evidence>
<evidence type="ECO:0000313" key="1">
    <source>
        <dbReference type="EMBL" id="EMC91994.1"/>
    </source>
</evidence>
<dbReference type="EMBL" id="KB445563">
    <property type="protein sequence ID" value="EMC91994.1"/>
    <property type="molecule type" value="Genomic_DNA"/>
</dbReference>
<name>M2MZB0_BAUPA</name>
<dbReference type="Proteomes" id="UP000011761">
    <property type="component" value="Unassembled WGS sequence"/>
</dbReference>
<dbReference type="AlphaFoldDB" id="M2MZB0"/>
<proteinExistence type="predicted"/>
<dbReference type="HOGENOM" id="CLU_2049257_0_0_1"/>
<accession>M2MZB0</accession>
<organism evidence="1 2">
    <name type="scientific">Baudoinia panamericana (strain UAMH 10762)</name>
    <name type="common">Angels' share fungus</name>
    <name type="synonym">Baudoinia compniacensis (strain UAMH 10762)</name>
    <dbReference type="NCBI Taxonomy" id="717646"/>
    <lineage>
        <taxon>Eukaryota</taxon>
        <taxon>Fungi</taxon>
        <taxon>Dikarya</taxon>
        <taxon>Ascomycota</taxon>
        <taxon>Pezizomycotina</taxon>
        <taxon>Dothideomycetes</taxon>
        <taxon>Dothideomycetidae</taxon>
        <taxon>Mycosphaerellales</taxon>
        <taxon>Teratosphaeriaceae</taxon>
        <taxon>Baudoinia</taxon>
    </lineage>
</organism>
<dbReference type="KEGG" id="bcom:BAUCODRAFT_126961"/>
<dbReference type="GeneID" id="19108093"/>
<reference evidence="1 2" key="1">
    <citation type="journal article" date="2012" name="PLoS Pathog.">
        <title>Diverse lifestyles and strategies of plant pathogenesis encoded in the genomes of eighteen Dothideomycetes fungi.</title>
        <authorList>
            <person name="Ohm R.A."/>
            <person name="Feau N."/>
            <person name="Henrissat B."/>
            <person name="Schoch C.L."/>
            <person name="Horwitz B.A."/>
            <person name="Barry K.W."/>
            <person name="Condon B.J."/>
            <person name="Copeland A.C."/>
            <person name="Dhillon B."/>
            <person name="Glaser F."/>
            <person name="Hesse C.N."/>
            <person name="Kosti I."/>
            <person name="LaButti K."/>
            <person name="Lindquist E.A."/>
            <person name="Lucas S."/>
            <person name="Salamov A.A."/>
            <person name="Bradshaw R.E."/>
            <person name="Ciuffetti L."/>
            <person name="Hamelin R.C."/>
            <person name="Kema G.H.J."/>
            <person name="Lawrence C."/>
            <person name="Scott J.A."/>
            <person name="Spatafora J.W."/>
            <person name="Turgeon B.G."/>
            <person name="de Wit P.J.G.M."/>
            <person name="Zhong S."/>
            <person name="Goodwin S.B."/>
            <person name="Grigoriev I.V."/>
        </authorList>
    </citation>
    <scope>NUCLEOTIDE SEQUENCE [LARGE SCALE GENOMIC DNA]</scope>
    <source>
        <strain evidence="1 2">UAMH 10762</strain>
    </source>
</reference>
<keyword evidence="2" id="KW-1185">Reference proteome</keyword>
<protein>
    <submittedName>
        <fullName evidence="1">Uncharacterized protein</fullName>
    </submittedName>
</protein>
<gene>
    <name evidence="1" type="ORF">BAUCODRAFT_126961</name>
</gene>
<sequence length="120" mass="13826">MARYTLLSQLITGNDETDQAMMKQLLQELFQFQRQNSRLFKASNHAVKPKNVGNTAGFRKLLSFEIERDTLNLMQSQSAIWISRPSEFWNPHLSSSVATSSYSLESSLVHLYRQTLRLDS</sequence>